<keyword evidence="2" id="KW-0862">Zinc</keyword>
<evidence type="ECO:0000256" key="2">
    <source>
        <dbReference type="ARBA" id="ARBA00022833"/>
    </source>
</evidence>
<dbReference type="GO" id="GO:0000981">
    <property type="term" value="F:DNA-binding transcription factor activity, RNA polymerase II-specific"/>
    <property type="evidence" value="ECO:0007669"/>
    <property type="project" value="InterPro"/>
</dbReference>
<dbReference type="InterPro" id="IPR001138">
    <property type="entry name" value="Zn2Cys6_DnaBD"/>
</dbReference>
<feature type="region of interest" description="Disordered" evidence="6">
    <location>
        <begin position="669"/>
        <end position="695"/>
    </location>
</feature>
<dbReference type="Gene3D" id="4.10.240.10">
    <property type="entry name" value="Zn(2)-C6 fungal-type DNA-binding domain"/>
    <property type="match status" value="1"/>
</dbReference>
<feature type="compositionally biased region" description="Polar residues" evidence="6">
    <location>
        <begin position="55"/>
        <end position="78"/>
    </location>
</feature>
<keyword evidence="1" id="KW-0479">Metal-binding</keyword>
<dbReference type="SMART" id="SM00066">
    <property type="entry name" value="GAL4"/>
    <property type="match status" value="1"/>
</dbReference>
<feature type="region of interest" description="Disordered" evidence="6">
    <location>
        <begin position="46"/>
        <end position="81"/>
    </location>
</feature>
<evidence type="ECO:0000313" key="8">
    <source>
        <dbReference type="EMBL" id="SPQ22057.1"/>
    </source>
</evidence>
<feature type="domain" description="Zn(2)-C6 fungal-type" evidence="7">
    <location>
        <begin position="14"/>
        <end position="43"/>
    </location>
</feature>
<dbReference type="GO" id="GO:0008270">
    <property type="term" value="F:zinc ion binding"/>
    <property type="evidence" value="ECO:0007669"/>
    <property type="project" value="InterPro"/>
</dbReference>
<dbReference type="EMBL" id="OUUZ01000008">
    <property type="protein sequence ID" value="SPQ22057.1"/>
    <property type="molecule type" value="Genomic_DNA"/>
</dbReference>
<evidence type="ECO:0000259" key="7">
    <source>
        <dbReference type="PROSITE" id="PS50048"/>
    </source>
</evidence>
<dbReference type="PROSITE" id="PS00463">
    <property type="entry name" value="ZN2_CY6_FUNGAL_1"/>
    <property type="match status" value="1"/>
</dbReference>
<evidence type="ECO:0000256" key="5">
    <source>
        <dbReference type="ARBA" id="ARBA00023242"/>
    </source>
</evidence>
<keyword evidence="3" id="KW-0805">Transcription regulation</keyword>
<evidence type="ECO:0000256" key="1">
    <source>
        <dbReference type="ARBA" id="ARBA00022723"/>
    </source>
</evidence>
<evidence type="ECO:0000313" key="9">
    <source>
        <dbReference type="Proteomes" id="UP000289323"/>
    </source>
</evidence>
<dbReference type="AlphaFoldDB" id="A0A446BHT1"/>
<dbReference type="PANTHER" id="PTHR47660">
    <property type="entry name" value="TRANSCRIPTION FACTOR WITH C2H2 AND ZN(2)-CYS(6) DNA BINDING DOMAIN (EUROFUNG)-RELATED-RELATED"/>
    <property type="match status" value="1"/>
</dbReference>
<dbReference type="PROSITE" id="PS50048">
    <property type="entry name" value="ZN2_CY6_FUNGAL_2"/>
    <property type="match status" value="1"/>
</dbReference>
<evidence type="ECO:0000256" key="6">
    <source>
        <dbReference type="SAM" id="MobiDB-lite"/>
    </source>
</evidence>
<evidence type="ECO:0000256" key="3">
    <source>
        <dbReference type="ARBA" id="ARBA00023015"/>
    </source>
</evidence>
<dbReference type="InterPro" id="IPR036864">
    <property type="entry name" value="Zn2-C6_fun-type_DNA-bd_sf"/>
</dbReference>
<evidence type="ECO:0000256" key="4">
    <source>
        <dbReference type="ARBA" id="ARBA00023163"/>
    </source>
</evidence>
<name>A0A446BHT1_9PEZI</name>
<reference evidence="8 9" key="1">
    <citation type="submission" date="2018-04" db="EMBL/GenBank/DDBJ databases">
        <authorList>
            <person name="Huttner S."/>
            <person name="Dainat J."/>
        </authorList>
    </citation>
    <scope>NUCLEOTIDE SEQUENCE [LARGE SCALE GENOMIC DNA]</scope>
</reference>
<accession>A0A446BHT1</accession>
<protein>
    <submittedName>
        <fullName evidence="8">19e7cb3f-a89a-4ac1-97b3-491496b5d9da</fullName>
    </submittedName>
</protein>
<dbReference type="SUPFAM" id="SSF57701">
    <property type="entry name" value="Zn2/Cys6 DNA-binding domain"/>
    <property type="match status" value="1"/>
</dbReference>
<gene>
    <name evidence="8" type="ORF">TT172_LOCUS4476</name>
</gene>
<feature type="compositionally biased region" description="Basic residues" evidence="6">
    <location>
        <begin position="681"/>
        <end position="695"/>
    </location>
</feature>
<organism evidence="8 9">
    <name type="scientific">Thermothielavioides terrestris</name>
    <dbReference type="NCBI Taxonomy" id="2587410"/>
    <lineage>
        <taxon>Eukaryota</taxon>
        <taxon>Fungi</taxon>
        <taxon>Dikarya</taxon>
        <taxon>Ascomycota</taxon>
        <taxon>Pezizomycotina</taxon>
        <taxon>Sordariomycetes</taxon>
        <taxon>Sordariomycetidae</taxon>
        <taxon>Sordariales</taxon>
        <taxon>Chaetomiaceae</taxon>
        <taxon>Thermothielavioides</taxon>
    </lineage>
</organism>
<sequence>MLGLTATAETSALACIHCARSKARCDRKVPCSRCVHKKLTCRARVSKRRGAKENPNINDNAQATRSQVDSNGSGSGTRETTHGVWMDWSLRFDAVRTVSQSSGGLAQGGPRGNDGSQFLAQLVSAAAAGADDACISLSQFLHAPTDLHHFISPNLSRAPGLCLGAGMDVDSPPDALLASLGHGEATDNRAPTTSPPPPRMDTPSANSETKALESWPLFRCNPAAPSSSSTSNSTGPSQVKKLSALLRDASMPTTTNPVRPSDSSTAAEPLLAGTRETLTAVLQSLFHEAQQLYGFRTSHDDGLDVLTLPPPSGMDFLLRAAVDCCAPHYPVVLLTATEVNERIGANRATATLPSIGLFLQIAIGAMAAGAPGPYPEIALGLVDICRISLHRLVERNVQLASDPEFMQCPLLLVLAMVWSGDKRLMEMHLGAGLHASRDDQLAQLDTSADTSAASAHRREIWKRQELLSRATYSWLVLDYELCLFQDTPSTSFLSVANLDLSMPSLDAALSAATAGDSAPNAGQHTLSIPPSIKDWVARFTDADDTSTMGHVSPHTLRILLCHLADQVLHLRSRIDGLSLSENQTHQHVRRRSRRNDTPTAVLLSMQMCEVQGLLQKWFDLAETRRLASLGGDTDTSTAVAHRANAVLYHLTMLSTMASFPEIERLARRGPDDPRAAEAARTHAHHRYHHHHHHHHLDPADAREITVHCDQALRSLRSLTASPSGPSPPPPLWWAAAVYRAVLVAWANSANMTMMMQQGVSSPRVSSLVRVQLDALPARYDAAVAAFLDGGGGGVAAVLSDADPATGEAVSLAEPKAILRYGVRLLGLGVQSAFAQGVRLRLMAMARRWESGG</sequence>
<dbReference type="Pfam" id="PF00172">
    <property type="entry name" value="Zn_clus"/>
    <property type="match status" value="1"/>
</dbReference>
<feature type="compositionally biased region" description="Basic and acidic residues" evidence="6">
    <location>
        <begin position="669"/>
        <end position="680"/>
    </location>
</feature>
<dbReference type="CDD" id="cd00067">
    <property type="entry name" value="GAL4"/>
    <property type="match status" value="1"/>
</dbReference>
<feature type="region of interest" description="Disordered" evidence="6">
    <location>
        <begin position="174"/>
        <end position="210"/>
    </location>
</feature>
<keyword evidence="4" id="KW-0804">Transcription</keyword>
<proteinExistence type="predicted"/>
<keyword evidence="5" id="KW-0539">Nucleus</keyword>
<dbReference type="Proteomes" id="UP000289323">
    <property type="component" value="Unassembled WGS sequence"/>
</dbReference>